<keyword evidence="4" id="KW-1185">Reference proteome</keyword>
<dbReference type="Proteomes" id="UP001281003">
    <property type="component" value="Unassembled WGS sequence"/>
</dbReference>
<name>A0AAE0NRG0_SORBR</name>
<feature type="region of interest" description="Disordered" evidence="2">
    <location>
        <begin position="1"/>
        <end position="124"/>
    </location>
</feature>
<keyword evidence="1" id="KW-0175">Coiled coil</keyword>
<gene>
    <name evidence="3" type="ORF">B0T20DRAFT_111030</name>
</gene>
<protein>
    <submittedName>
        <fullName evidence="3">Uncharacterized protein</fullName>
    </submittedName>
</protein>
<comment type="caution">
    <text evidence="3">The sequence shown here is derived from an EMBL/GenBank/DDBJ whole genome shotgun (WGS) entry which is preliminary data.</text>
</comment>
<evidence type="ECO:0000256" key="1">
    <source>
        <dbReference type="SAM" id="Coils"/>
    </source>
</evidence>
<reference evidence="3" key="2">
    <citation type="submission" date="2023-07" db="EMBL/GenBank/DDBJ databases">
        <authorList>
            <consortium name="Lawrence Berkeley National Laboratory"/>
            <person name="Haridas S."/>
            <person name="Hensen N."/>
            <person name="Bonometti L."/>
            <person name="Westerberg I."/>
            <person name="Brannstrom I.O."/>
            <person name="Guillou S."/>
            <person name="Cros-Aarteil S."/>
            <person name="Calhoun S."/>
            <person name="Kuo A."/>
            <person name="Mondo S."/>
            <person name="Pangilinan J."/>
            <person name="Riley R."/>
            <person name="LaButti K."/>
            <person name="Andreopoulos B."/>
            <person name="Lipzen A."/>
            <person name="Chen C."/>
            <person name="Yanf M."/>
            <person name="Daum C."/>
            <person name="Ng V."/>
            <person name="Clum A."/>
            <person name="Steindorff A."/>
            <person name="Ohm R."/>
            <person name="Martin F."/>
            <person name="Silar P."/>
            <person name="Natvig D."/>
            <person name="Lalanne C."/>
            <person name="Gautier V."/>
            <person name="Ament-velasquez S.L."/>
            <person name="Kruys A."/>
            <person name="Hutchinson M.I."/>
            <person name="Powell A.J."/>
            <person name="Barry K."/>
            <person name="Miller A.N."/>
            <person name="Grigoriev I.V."/>
            <person name="Debuchy R."/>
            <person name="Gladieux P."/>
            <person name="Thoren M.H."/>
            <person name="Johannesson H."/>
        </authorList>
    </citation>
    <scope>NUCLEOTIDE SEQUENCE</scope>
    <source>
        <strain evidence="3">FGSC 1904</strain>
    </source>
</reference>
<organism evidence="3 4">
    <name type="scientific">Sordaria brevicollis</name>
    <dbReference type="NCBI Taxonomy" id="83679"/>
    <lineage>
        <taxon>Eukaryota</taxon>
        <taxon>Fungi</taxon>
        <taxon>Dikarya</taxon>
        <taxon>Ascomycota</taxon>
        <taxon>Pezizomycotina</taxon>
        <taxon>Sordariomycetes</taxon>
        <taxon>Sordariomycetidae</taxon>
        <taxon>Sordariales</taxon>
        <taxon>Sordariaceae</taxon>
        <taxon>Sordaria</taxon>
    </lineage>
</organism>
<dbReference type="EMBL" id="JAUTDP010000019">
    <property type="protein sequence ID" value="KAK3386337.1"/>
    <property type="molecule type" value="Genomic_DNA"/>
</dbReference>
<evidence type="ECO:0000313" key="3">
    <source>
        <dbReference type="EMBL" id="KAK3386337.1"/>
    </source>
</evidence>
<accession>A0AAE0NRG0</accession>
<evidence type="ECO:0000313" key="4">
    <source>
        <dbReference type="Proteomes" id="UP001281003"/>
    </source>
</evidence>
<feature type="compositionally biased region" description="Low complexity" evidence="2">
    <location>
        <begin position="11"/>
        <end position="52"/>
    </location>
</feature>
<dbReference type="AlphaFoldDB" id="A0AAE0NRG0"/>
<sequence length="247" mass="26211">MTKNILRSLFPSRSRGGSPSNSAPASRSGSRSATPAPSQPASRSPSPVPATSYAAPTSNLSLPGSAPGSRAPSPSPFSLAASLPPPKMSLPAAPGSGSDANPAGPEPTPTPAPTQAQAQPRRKISASRLAQLHTLLTILNLTKASLLQEQESMADILLATTVTHAESRVPSPESRDIDLLALASRACRARRYFFHASQEAEETKGLDLDEEKEHWQGVVDELGRTIERLEKEVEGLEREREVLEGSW</sequence>
<evidence type="ECO:0000256" key="2">
    <source>
        <dbReference type="SAM" id="MobiDB-lite"/>
    </source>
</evidence>
<proteinExistence type="predicted"/>
<feature type="compositionally biased region" description="Low complexity" evidence="2">
    <location>
        <begin position="61"/>
        <end position="82"/>
    </location>
</feature>
<reference evidence="3" key="1">
    <citation type="journal article" date="2023" name="Mol. Phylogenet. Evol.">
        <title>Genome-scale phylogeny and comparative genomics of the fungal order Sordariales.</title>
        <authorList>
            <person name="Hensen N."/>
            <person name="Bonometti L."/>
            <person name="Westerberg I."/>
            <person name="Brannstrom I.O."/>
            <person name="Guillou S."/>
            <person name="Cros-Aarteil S."/>
            <person name="Calhoun S."/>
            <person name="Haridas S."/>
            <person name="Kuo A."/>
            <person name="Mondo S."/>
            <person name="Pangilinan J."/>
            <person name="Riley R."/>
            <person name="LaButti K."/>
            <person name="Andreopoulos B."/>
            <person name="Lipzen A."/>
            <person name="Chen C."/>
            <person name="Yan M."/>
            <person name="Daum C."/>
            <person name="Ng V."/>
            <person name="Clum A."/>
            <person name="Steindorff A."/>
            <person name="Ohm R.A."/>
            <person name="Martin F."/>
            <person name="Silar P."/>
            <person name="Natvig D.O."/>
            <person name="Lalanne C."/>
            <person name="Gautier V."/>
            <person name="Ament-Velasquez S.L."/>
            <person name="Kruys A."/>
            <person name="Hutchinson M.I."/>
            <person name="Powell A.J."/>
            <person name="Barry K."/>
            <person name="Miller A.N."/>
            <person name="Grigoriev I.V."/>
            <person name="Debuchy R."/>
            <person name="Gladieux P."/>
            <person name="Hiltunen Thoren M."/>
            <person name="Johannesson H."/>
        </authorList>
    </citation>
    <scope>NUCLEOTIDE SEQUENCE</scope>
    <source>
        <strain evidence="3">FGSC 1904</strain>
    </source>
</reference>
<feature type="coiled-coil region" evidence="1">
    <location>
        <begin position="212"/>
        <end position="246"/>
    </location>
</feature>